<dbReference type="PATRIC" id="fig|1432656.3.peg.395"/>
<dbReference type="OrthoDB" id="101755at2157"/>
<organism evidence="3 4">
    <name type="scientific">Thermococcus guaymasensis DSM 11113</name>
    <dbReference type="NCBI Taxonomy" id="1432656"/>
    <lineage>
        <taxon>Archaea</taxon>
        <taxon>Methanobacteriati</taxon>
        <taxon>Methanobacteriota</taxon>
        <taxon>Thermococci</taxon>
        <taxon>Thermococcales</taxon>
        <taxon>Thermococcaceae</taxon>
        <taxon>Thermococcus</taxon>
    </lineage>
</organism>
<gene>
    <name evidence="3" type="ORF">X802_02025</name>
</gene>
<dbReference type="Proteomes" id="UP000062043">
    <property type="component" value="Chromosome"/>
</dbReference>
<dbReference type="EMBL" id="CP007140">
    <property type="protein sequence ID" value="AJC72649.1"/>
    <property type="molecule type" value="Genomic_DNA"/>
</dbReference>
<dbReference type="GeneID" id="27134436"/>
<feature type="transmembrane region" description="Helical" evidence="1">
    <location>
        <begin position="19"/>
        <end position="46"/>
    </location>
</feature>
<evidence type="ECO:0000256" key="1">
    <source>
        <dbReference type="SAM" id="Phobius"/>
    </source>
</evidence>
<dbReference type="PROSITE" id="PS50965">
    <property type="entry name" value="NERD"/>
    <property type="match status" value="1"/>
</dbReference>
<accession>A0A0X1KN13</accession>
<dbReference type="KEGG" id="tgy:X802_02025"/>
<dbReference type="AlphaFoldDB" id="A0A0X1KN13"/>
<protein>
    <recommendedName>
        <fullName evidence="2">NERD domain-containing protein</fullName>
    </recommendedName>
</protein>
<keyword evidence="1" id="KW-0472">Membrane</keyword>
<evidence type="ECO:0000313" key="3">
    <source>
        <dbReference type="EMBL" id="AJC72649.1"/>
    </source>
</evidence>
<evidence type="ECO:0000259" key="2">
    <source>
        <dbReference type="PROSITE" id="PS50965"/>
    </source>
</evidence>
<dbReference type="Pfam" id="PF08378">
    <property type="entry name" value="NERD"/>
    <property type="match status" value="1"/>
</dbReference>
<reference evidence="3 4" key="1">
    <citation type="submission" date="2014-01" db="EMBL/GenBank/DDBJ databases">
        <title>Genome sequencing of Thermococcus guaymasensis.</title>
        <authorList>
            <person name="Zhang X."/>
            <person name="Alvare G."/>
            <person name="Fristensky B."/>
            <person name="Chen L."/>
            <person name="Suen T."/>
            <person name="Chen Q."/>
            <person name="Ma K."/>
        </authorList>
    </citation>
    <scope>NUCLEOTIDE SEQUENCE [LARGE SCALE GENOMIC DNA]</scope>
    <source>
        <strain evidence="3 4">DSM 11113</strain>
    </source>
</reference>
<evidence type="ECO:0000313" key="4">
    <source>
        <dbReference type="Proteomes" id="UP000062043"/>
    </source>
</evidence>
<sequence length="225" mass="25327">MIYTGEEALRWKKLRDVSIVVAIVFLGLAVFVHPFFFLLAVAFGICAKYATGKFKRWTSGFEGEYQVIEALSRAKCIKGVLLSDVVLPNMRSNIDHVLICEQGIFAIETKAYTGIYHAEGDEWYHETLSGTRIRIKSLSRVAKRNAAMLSRFLNEKYGEKYFVQPILVFAGATIFDGVSTVPVLFPSRIEEYICSLPKILSKQEIVRLSDLLASYSGHVMEVGKL</sequence>
<dbReference type="RefSeq" id="WP_062370540.1">
    <property type="nucleotide sequence ID" value="NZ_CP007140.1"/>
</dbReference>
<name>A0A0X1KN13_9EURY</name>
<proteinExistence type="predicted"/>
<keyword evidence="1" id="KW-0812">Transmembrane</keyword>
<keyword evidence="4" id="KW-1185">Reference proteome</keyword>
<keyword evidence="1" id="KW-1133">Transmembrane helix</keyword>
<feature type="domain" description="NERD" evidence="2">
    <location>
        <begin position="59"/>
        <end position="161"/>
    </location>
</feature>
<dbReference type="InterPro" id="IPR011528">
    <property type="entry name" value="NERD"/>
</dbReference>
<dbReference type="STRING" id="1432656.X802_02025"/>